<dbReference type="InterPro" id="IPR017853">
    <property type="entry name" value="GH"/>
</dbReference>
<evidence type="ECO:0000256" key="10">
    <source>
        <dbReference type="RuleBase" id="RU361185"/>
    </source>
</evidence>
<accession>A0A915D1W1</accession>
<organism evidence="14 15">
    <name type="scientific">Ditylenchus dipsaci</name>
    <dbReference type="NCBI Taxonomy" id="166011"/>
    <lineage>
        <taxon>Eukaryota</taxon>
        <taxon>Metazoa</taxon>
        <taxon>Ecdysozoa</taxon>
        <taxon>Nematoda</taxon>
        <taxon>Chromadorea</taxon>
        <taxon>Rhabditida</taxon>
        <taxon>Tylenchina</taxon>
        <taxon>Tylenchomorpha</taxon>
        <taxon>Sphaerularioidea</taxon>
        <taxon>Anguinidae</taxon>
        <taxon>Anguininae</taxon>
        <taxon>Ditylenchus</taxon>
    </lineage>
</organism>
<evidence type="ECO:0000256" key="6">
    <source>
        <dbReference type="ARBA" id="ARBA00022824"/>
    </source>
</evidence>
<keyword evidence="8 10" id="KW-0326">Glycosidase</keyword>
<sequence length="466" mass="53329">MRELLLIFLVLLPNILLAVDRGNWKTCDQSSFCKRHREKSSTSDPYSVDPSSVKINETSIDVMISNTENRLKVTVALLEDSRLRIFINEAGDSLYPRFHPIIALDGEPKHQNFLAAEQSPESASFVTKEDGHKVVLSFKPFRLDVYAKKSLVLSVNSRSLLKFEHFREKKEGETSDNGFWEETYKSHQDTKPYGSSSVGLDVSYVGFKFIYGLPEHADSFALKNTDSTDPYRLYNLDVFEYELENPMALYGSVPYVVAHSKQTTVGSLWLNAAETWVDVHSSTADKGVLASIVNQFRSSNEVPQLTGVYPLPPMFSIAYHQCRWNYNDEADVAAVHAGFDEHDIPVDVLWLDIEHTDGKRYFTWDPVKFAHSQQMIQQLEDKGRKLVTIIDPHIKKDDNYFVYKEAQENNYFVKTTNGESDYEGHCWPGASMYLDFLNPEVRDYWSNKFALDQYKGSTETLFTGMT</sequence>
<dbReference type="Proteomes" id="UP000887574">
    <property type="component" value="Unplaced"/>
</dbReference>
<dbReference type="Pfam" id="PF13802">
    <property type="entry name" value="Gal_mutarotas_2"/>
    <property type="match status" value="1"/>
</dbReference>
<dbReference type="GO" id="GO:0005783">
    <property type="term" value="C:endoplasmic reticulum"/>
    <property type="evidence" value="ECO:0007669"/>
    <property type="project" value="UniProtKB-SubCell"/>
</dbReference>
<comment type="similarity">
    <text evidence="3 10">Belongs to the glycosyl hydrolase 31 family.</text>
</comment>
<dbReference type="InterPro" id="IPR011013">
    <property type="entry name" value="Gal_mutarotase_sf_dom"/>
</dbReference>
<evidence type="ECO:0000256" key="5">
    <source>
        <dbReference type="ARBA" id="ARBA00022801"/>
    </source>
</evidence>
<evidence type="ECO:0000256" key="8">
    <source>
        <dbReference type="ARBA" id="ARBA00023295"/>
    </source>
</evidence>
<dbReference type="GO" id="GO:0006491">
    <property type="term" value="P:N-glycan processing"/>
    <property type="evidence" value="ECO:0007669"/>
    <property type="project" value="TreeGrafter"/>
</dbReference>
<evidence type="ECO:0000259" key="13">
    <source>
        <dbReference type="Pfam" id="PF13802"/>
    </source>
</evidence>
<keyword evidence="6" id="KW-0256">Endoplasmic reticulum</keyword>
<feature type="domain" description="Glycoside hydrolase family 31 TIM barrel" evidence="12">
    <location>
        <begin position="310"/>
        <end position="451"/>
    </location>
</feature>
<keyword evidence="7" id="KW-0325">Glycoprotein</keyword>
<evidence type="ECO:0000256" key="3">
    <source>
        <dbReference type="ARBA" id="ARBA00007806"/>
    </source>
</evidence>
<keyword evidence="14" id="KW-1185">Reference proteome</keyword>
<keyword evidence="4 11" id="KW-0732">Signal</keyword>
<dbReference type="PANTHER" id="PTHR22762">
    <property type="entry name" value="ALPHA-GLUCOSIDASE"/>
    <property type="match status" value="1"/>
</dbReference>
<dbReference type="Gene3D" id="2.60.40.1760">
    <property type="entry name" value="glycosyl hydrolase (family 31)"/>
    <property type="match status" value="1"/>
</dbReference>
<evidence type="ECO:0000256" key="11">
    <source>
        <dbReference type="SAM" id="SignalP"/>
    </source>
</evidence>
<dbReference type="InterPro" id="IPR000322">
    <property type="entry name" value="Glyco_hydro_31_TIM"/>
</dbReference>
<dbReference type="AlphaFoldDB" id="A0A915D1W1"/>
<dbReference type="SUPFAM" id="SSF74650">
    <property type="entry name" value="Galactose mutarotase-like"/>
    <property type="match status" value="1"/>
</dbReference>
<dbReference type="GO" id="GO:0090599">
    <property type="term" value="F:alpha-glucosidase activity"/>
    <property type="evidence" value="ECO:0007669"/>
    <property type="project" value="UniProtKB-ARBA"/>
</dbReference>
<dbReference type="InterPro" id="IPR025887">
    <property type="entry name" value="Glyco_hydro_31_N_dom"/>
</dbReference>
<feature type="chain" id="PRO_5038022739" description="Glucosidase II subunit alpha" evidence="11">
    <location>
        <begin position="19"/>
        <end position="466"/>
    </location>
</feature>
<comment type="pathway">
    <text evidence="2">Glycan metabolism; N-glycan metabolism.</text>
</comment>
<evidence type="ECO:0000256" key="4">
    <source>
        <dbReference type="ARBA" id="ARBA00022729"/>
    </source>
</evidence>
<evidence type="ECO:0000256" key="9">
    <source>
        <dbReference type="ARBA" id="ARBA00042895"/>
    </source>
</evidence>
<evidence type="ECO:0000256" key="2">
    <source>
        <dbReference type="ARBA" id="ARBA00004833"/>
    </source>
</evidence>
<evidence type="ECO:0000313" key="15">
    <source>
        <dbReference type="WBParaSite" id="jg15037"/>
    </source>
</evidence>
<comment type="subcellular location">
    <subcellularLocation>
        <location evidence="1">Endoplasmic reticulum</location>
    </subcellularLocation>
</comment>
<evidence type="ECO:0000256" key="7">
    <source>
        <dbReference type="ARBA" id="ARBA00023180"/>
    </source>
</evidence>
<feature type="domain" description="Glycoside hydrolase family 31 N-terminal" evidence="13">
    <location>
        <begin position="73"/>
        <end position="278"/>
    </location>
</feature>
<keyword evidence="5 10" id="KW-0378">Hydrolase</keyword>
<dbReference type="WBParaSite" id="jg15037">
    <property type="protein sequence ID" value="jg15037"/>
    <property type="gene ID" value="jg15037"/>
</dbReference>
<name>A0A915D1W1_9BILA</name>
<feature type="signal peptide" evidence="11">
    <location>
        <begin position="1"/>
        <end position="18"/>
    </location>
</feature>
<dbReference type="PANTHER" id="PTHR22762:SF54">
    <property type="entry name" value="BCDNA.GH04962"/>
    <property type="match status" value="1"/>
</dbReference>
<reference evidence="15" key="1">
    <citation type="submission" date="2022-11" db="UniProtKB">
        <authorList>
            <consortium name="WormBaseParasite"/>
        </authorList>
    </citation>
    <scope>IDENTIFICATION</scope>
</reference>
<evidence type="ECO:0000256" key="1">
    <source>
        <dbReference type="ARBA" id="ARBA00004240"/>
    </source>
</evidence>
<protein>
    <recommendedName>
        <fullName evidence="9">Glucosidase II subunit alpha</fullName>
    </recommendedName>
</protein>
<dbReference type="SUPFAM" id="SSF51445">
    <property type="entry name" value="(Trans)glycosidases"/>
    <property type="match status" value="1"/>
</dbReference>
<dbReference type="Gene3D" id="3.20.20.80">
    <property type="entry name" value="Glycosidases"/>
    <property type="match status" value="1"/>
</dbReference>
<proteinExistence type="inferred from homology"/>
<dbReference type="CDD" id="cd14752">
    <property type="entry name" value="GH31_N"/>
    <property type="match status" value="1"/>
</dbReference>
<evidence type="ECO:0000259" key="12">
    <source>
        <dbReference type="Pfam" id="PF01055"/>
    </source>
</evidence>
<evidence type="ECO:0000313" key="14">
    <source>
        <dbReference type="Proteomes" id="UP000887574"/>
    </source>
</evidence>
<dbReference type="Pfam" id="PF01055">
    <property type="entry name" value="Glyco_hydro_31_2nd"/>
    <property type="match status" value="1"/>
</dbReference>
<dbReference type="GO" id="GO:0030246">
    <property type="term" value="F:carbohydrate binding"/>
    <property type="evidence" value="ECO:0007669"/>
    <property type="project" value="InterPro"/>
</dbReference>
<dbReference type="GO" id="GO:0005975">
    <property type="term" value="P:carbohydrate metabolic process"/>
    <property type="evidence" value="ECO:0007669"/>
    <property type="project" value="InterPro"/>
</dbReference>